<feature type="domain" description="Tyr recombinase" evidence="2">
    <location>
        <begin position="9"/>
        <end position="221"/>
    </location>
</feature>
<keyword evidence="1" id="KW-0233">DNA recombination</keyword>
<dbReference type="InterPro" id="IPR012337">
    <property type="entry name" value="RNaseH-like_sf"/>
</dbReference>
<dbReference type="PATRIC" id="fig|1341156.4.peg.3701"/>
<name>A0A011UWJ0_RUMAL</name>
<protein>
    <submittedName>
        <fullName evidence="3">Recombinase</fullName>
    </submittedName>
</protein>
<dbReference type="SUPFAM" id="SSF53098">
    <property type="entry name" value="Ribonuclease H-like"/>
    <property type="match status" value="1"/>
</dbReference>
<evidence type="ECO:0000313" key="4">
    <source>
        <dbReference type="Proteomes" id="UP000021369"/>
    </source>
</evidence>
<dbReference type="PROSITE" id="PS51898">
    <property type="entry name" value="TYR_RECOMBINASE"/>
    <property type="match status" value="1"/>
</dbReference>
<organism evidence="3 4">
    <name type="scientific">Ruminococcus albus SY3</name>
    <dbReference type="NCBI Taxonomy" id="1341156"/>
    <lineage>
        <taxon>Bacteria</taxon>
        <taxon>Bacillati</taxon>
        <taxon>Bacillota</taxon>
        <taxon>Clostridia</taxon>
        <taxon>Eubacteriales</taxon>
        <taxon>Oscillospiraceae</taxon>
        <taxon>Ruminococcus</taxon>
    </lineage>
</organism>
<comment type="caution">
    <text evidence="3">The sequence shown here is derived from an EMBL/GenBank/DDBJ whole genome shotgun (WGS) entry which is preliminary data.</text>
</comment>
<evidence type="ECO:0000256" key="1">
    <source>
        <dbReference type="ARBA" id="ARBA00023172"/>
    </source>
</evidence>
<dbReference type="Proteomes" id="UP000021369">
    <property type="component" value="Unassembled WGS sequence"/>
</dbReference>
<dbReference type="InterPro" id="IPR013762">
    <property type="entry name" value="Integrase-like_cat_sf"/>
</dbReference>
<keyword evidence="4" id="KW-1185">Reference proteome</keyword>
<accession>A0A011UWJ0</accession>
<dbReference type="Gene3D" id="1.10.443.10">
    <property type="entry name" value="Intergrase catalytic core"/>
    <property type="match status" value="1"/>
</dbReference>
<dbReference type="CDD" id="cd01189">
    <property type="entry name" value="INT_ICEBs1_C_like"/>
    <property type="match status" value="1"/>
</dbReference>
<proteinExistence type="predicted"/>
<dbReference type="RefSeq" id="WP_051506581.1">
    <property type="nucleotide sequence ID" value="NZ_JEOB01000004.1"/>
</dbReference>
<dbReference type="InterPro" id="IPR002104">
    <property type="entry name" value="Integrase_catalytic"/>
</dbReference>
<sequence>MAVYIVFDVETPNWANDRMSAIGISAIKDGKIVANYFSLVNPETHFDYFNTQLTGIDADKWDAIDFEKKTITIRRKIVSEFGNGKEEIVCEDQLKTEASKRTLPLIPKIEQMLKKQKCLEEMYSRLLKKGYDHTYDGFVCRDNYGKLISPNFVTDHFRHIVKKHNLRRLRFHDLRHSCASLLLANDIPMKAIQEWLGHSTFTVTANFYSHLDYNSKLSSADTISRVLGGVTESGEGETTESA</sequence>
<dbReference type="GO" id="GO:0006310">
    <property type="term" value="P:DNA recombination"/>
    <property type="evidence" value="ECO:0007669"/>
    <property type="project" value="UniProtKB-KW"/>
</dbReference>
<dbReference type="AlphaFoldDB" id="A0A011UWJ0"/>
<dbReference type="GO" id="GO:0015074">
    <property type="term" value="P:DNA integration"/>
    <property type="evidence" value="ECO:0007669"/>
    <property type="project" value="InterPro"/>
</dbReference>
<dbReference type="EMBL" id="JEOB01000004">
    <property type="protein sequence ID" value="EXM37537.1"/>
    <property type="molecule type" value="Genomic_DNA"/>
</dbReference>
<dbReference type="InterPro" id="IPR011010">
    <property type="entry name" value="DNA_brk_join_enz"/>
</dbReference>
<dbReference type="Pfam" id="PF00589">
    <property type="entry name" value="Phage_integrase"/>
    <property type="match status" value="1"/>
</dbReference>
<gene>
    <name evidence="3" type="ORF">RASY3_13390</name>
</gene>
<dbReference type="GO" id="GO:0003677">
    <property type="term" value="F:DNA binding"/>
    <property type="evidence" value="ECO:0007669"/>
    <property type="project" value="InterPro"/>
</dbReference>
<reference evidence="3 4" key="1">
    <citation type="submission" date="2013-06" db="EMBL/GenBank/DDBJ databases">
        <title>Rumen cellulosomics: divergent fiber-degrading strategies revealed by comparative genome-wide analysis of six Ruminococcal strains.</title>
        <authorList>
            <person name="Dassa B."/>
            <person name="Borovok I."/>
            <person name="Lamed R."/>
            <person name="Flint H."/>
            <person name="Yeoman C.J."/>
            <person name="White B."/>
            <person name="Bayer E.A."/>
        </authorList>
    </citation>
    <scope>NUCLEOTIDE SEQUENCE [LARGE SCALE GENOMIC DNA]</scope>
    <source>
        <strain evidence="3 4">SY3</strain>
    </source>
</reference>
<evidence type="ECO:0000313" key="3">
    <source>
        <dbReference type="EMBL" id="EXM37537.1"/>
    </source>
</evidence>
<dbReference type="SUPFAM" id="SSF56349">
    <property type="entry name" value="DNA breaking-rejoining enzymes"/>
    <property type="match status" value="1"/>
</dbReference>
<evidence type="ECO:0000259" key="2">
    <source>
        <dbReference type="PROSITE" id="PS51898"/>
    </source>
</evidence>